<dbReference type="Proteomes" id="UP000271098">
    <property type="component" value="Unassembled WGS sequence"/>
</dbReference>
<dbReference type="PANTHER" id="PTHR16469">
    <property type="entry name" value="UBIQUITIN-ASSOCIATED AND SH3 DOMAIN-CONTAINING BA-RELATED"/>
    <property type="match status" value="1"/>
</dbReference>
<name>A0A183EEE4_9BILA</name>
<reference evidence="4" key="1">
    <citation type="submission" date="2016-06" db="UniProtKB">
        <authorList>
            <consortium name="WormBaseParasite"/>
        </authorList>
    </citation>
    <scope>IDENTIFICATION</scope>
</reference>
<protein>
    <submittedName>
        <fullName evidence="4">Protein UBASH3A-like protein</fullName>
    </submittedName>
</protein>
<feature type="region of interest" description="Disordered" evidence="1">
    <location>
        <begin position="247"/>
        <end position="267"/>
    </location>
</feature>
<dbReference type="InterPro" id="IPR051710">
    <property type="entry name" value="Phosphatase_SH3-domain"/>
</dbReference>
<gene>
    <name evidence="2" type="ORF">GPUH_LOCUS19333</name>
</gene>
<dbReference type="Gene3D" id="3.40.50.1240">
    <property type="entry name" value="Phosphoglycerate mutase-like"/>
    <property type="match status" value="1"/>
</dbReference>
<evidence type="ECO:0000313" key="4">
    <source>
        <dbReference type="WBParaSite" id="GPUH_0001936001-mRNA-1"/>
    </source>
</evidence>
<dbReference type="SUPFAM" id="SSF53254">
    <property type="entry name" value="Phosphoglycerate mutase-like"/>
    <property type="match status" value="1"/>
</dbReference>
<evidence type="ECO:0000313" key="3">
    <source>
        <dbReference type="Proteomes" id="UP000271098"/>
    </source>
</evidence>
<reference evidence="2 3" key="2">
    <citation type="submission" date="2018-11" db="EMBL/GenBank/DDBJ databases">
        <authorList>
            <consortium name="Pathogen Informatics"/>
        </authorList>
    </citation>
    <scope>NUCLEOTIDE SEQUENCE [LARGE SCALE GENOMIC DNA]</scope>
</reference>
<keyword evidence="3" id="KW-1185">Reference proteome</keyword>
<dbReference type="PANTHER" id="PTHR16469:SF27">
    <property type="entry name" value="UBIQUITIN-ASSOCIATED AND SH3 DOMAIN-CONTAINING BA-RELATED"/>
    <property type="match status" value="1"/>
</dbReference>
<proteinExistence type="predicted"/>
<dbReference type="AlphaFoldDB" id="A0A183EEE4"/>
<dbReference type="WBParaSite" id="GPUH_0001936001-mRNA-1">
    <property type="protein sequence ID" value="GPUH_0001936001-mRNA-1"/>
    <property type="gene ID" value="GPUH_0001936001"/>
</dbReference>
<dbReference type="GO" id="GO:0016791">
    <property type="term" value="F:phosphatase activity"/>
    <property type="evidence" value="ECO:0007669"/>
    <property type="project" value="UniProtKB-ARBA"/>
</dbReference>
<evidence type="ECO:0000256" key="1">
    <source>
        <dbReference type="SAM" id="MobiDB-lite"/>
    </source>
</evidence>
<dbReference type="InterPro" id="IPR029033">
    <property type="entry name" value="His_PPase_superfam"/>
</dbReference>
<dbReference type="EMBL" id="UYRT01088331">
    <property type="protein sequence ID" value="VDN33626.1"/>
    <property type="molecule type" value="Genomic_DNA"/>
</dbReference>
<evidence type="ECO:0000313" key="2">
    <source>
        <dbReference type="EMBL" id="VDN33626.1"/>
    </source>
</evidence>
<dbReference type="InterPro" id="IPR013078">
    <property type="entry name" value="His_Pase_superF_clade-1"/>
</dbReference>
<sequence length="267" mass="30152">MKEAFGVGKHYCRFDPEMPKEIPSRDSGVDGYAGDPPLTNRGFRMAINAGVMLLTESAFPLLPFLFCSLLKYQEYQDFLTSFVSGVLLKERNITVDFLYVSPALRCIQTAQGILKGLGNSELELLVEPGLFQWMRWCKNRMPEFLSINELVKADFPVSTTYKPLYNAQNYDLHETLEEYFQRSYALIKNILARHSEGTILCVAHAGSLSTLSQQLCGKEPLIADDFSRFLRGISYLSCEEVQEQDNRSWESAGSPIPKLSTSGLDRC</sequence>
<dbReference type="Pfam" id="PF00300">
    <property type="entry name" value="His_Phos_1"/>
    <property type="match status" value="1"/>
</dbReference>
<accession>A0A183EEE4</accession>
<dbReference type="OrthoDB" id="414418at2759"/>
<organism evidence="4">
    <name type="scientific">Gongylonema pulchrum</name>
    <dbReference type="NCBI Taxonomy" id="637853"/>
    <lineage>
        <taxon>Eukaryota</taxon>
        <taxon>Metazoa</taxon>
        <taxon>Ecdysozoa</taxon>
        <taxon>Nematoda</taxon>
        <taxon>Chromadorea</taxon>
        <taxon>Rhabditida</taxon>
        <taxon>Spirurina</taxon>
        <taxon>Spiruromorpha</taxon>
        <taxon>Spiruroidea</taxon>
        <taxon>Gongylonematidae</taxon>
        <taxon>Gongylonema</taxon>
    </lineage>
</organism>
<dbReference type="CDD" id="cd07067">
    <property type="entry name" value="HP_PGM_like"/>
    <property type="match status" value="1"/>
</dbReference>